<gene>
    <name evidence="1" type="ORF">WG66_11419</name>
</gene>
<evidence type="ECO:0000313" key="1">
    <source>
        <dbReference type="EMBL" id="KTB36008.1"/>
    </source>
</evidence>
<evidence type="ECO:0000313" key="2">
    <source>
        <dbReference type="Proteomes" id="UP000054988"/>
    </source>
</evidence>
<proteinExistence type="predicted"/>
<sequence length="26" mass="3091">MFYNFLNIARAKDFPNDVFGSHFPEI</sequence>
<dbReference type="Proteomes" id="UP000054988">
    <property type="component" value="Unassembled WGS sequence"/>
</dbReference>
<organism evidence="1 2">
    <name type="scientific">Moniliophthora roreri</name>
    <name type="common">Frosty pod rot fungus</name>
    <name type="synonym">Monilia roreri</name>
    <dbReference type="NCBI Taxonomy" id="221103"/>
    <lineage>
        <taxon>Eukaryota</taxon>
        <taxon>Fungi</taxon>
        <taxon>Dikarya</taxon>
        <taxon>Basidiomycota</taxon>
        <taxon>Agaricomycotina</taxon>
        <taxon>Agaricomycetes</taxon>
        <taxon>Agaricomycetidae</taxon>
        <taxon>Agaricales</taxon>
        <taxon>Marasmiineae</taxon>
        <taxon>Marasmiaceae</taxon>
        <taxon>Moniliophthora</taxon>
    </lineage>
</organism>
<dbReference type="AlphaFoldDB" id="A0A0W0FI57"/>
<dbReference type="EMBL" id="LATX01001937">
    <property type="protein sequence ID" value="KTB36008.1"/>
    <property type="molecule type" value="Genomic_DNA"/>
</dbReference>
<protein>
    <submittedName>
        <fullName evidence="1">Uncharacterized protein</fullName>
    </submittedName>
</protein>
<accession>A0A0W0FI57</accession>
<comment type="caution">
    <text evidence="1">The sequence shown here is derived from an EMBL/GenBank/DDBJ whole genome shotgun (WGS) entry which is preliminary data.</text>
</comment>
<name>A0A0W0FI57_MONRR</name>
<reference evidence="1 2" key="1">
    <citation type="submission" date="2015-12" db="EMBL/GenBank/DDBJ databases">
        <title>Draft genome sequence of Moniliophthora roreri, the causal agent of frosty pod rot of cacao.</title>
        <authorList>
            <person name="Aime M.C."/>
            <person name="Diaz-Valderrama J.R."/>
            <person name="Kijpornyongpan T."/>
            <person name="Phillips-Mora W."/>
        </authorList>
    </citation>
    <scope>NUCLEOTIDE SEQUENCE [LARGE SCALE GENOMIC DNA]</scope>
    <source>
        <strain evidence="1 2">MCA 2952</strain>
    </source>
</reference>